<name>A0A0K2VHQ1_LEPSM</name>
<organism evidence="1">
    <name type="scientific">Lepeophtheirus salmonis</name>
    <name type="common">Salmon louse</name>
    <name type="synonym">Caligus salmonis</name>
    <dbReference type="NCBI Taxonomy" id="72036"/>
    <lineage>
        <taxon>Eukaryota</taxon>
        <taxon>Metazoa</taxon>
        <taxon>Ecdysozoa</taxon>
        <taxon>Arthropoda</taxon>
        <taxon>Crustacea</taxon>
        <taxon>Multicrustacea</taxon>
        <taxon>Hexanauplia</taxon>
        <taxon>Copepoda</taxon>
        <taxon>Siphonostomatoida</taxon>
        <taxon>Caligidae</taxon>
        <taxon>Lepeophtheirus</taxon>
    </lineage>
</organism>
<protein>
    <submittedName>
        <fullName evidence="1">Uncharacterized protein</fullName>
    </submittedName>
</protein>
<reference evidence="1" key="1">
    <citation type="submission" date="2014-05" db="EMBL/GenBank/DDBJ databases">
        <authorList>
            <person name="Chronopoulou M."/>
        </authorList>
    </citation>
    <scope>NUCLEOTIDE SEQUENCE</scope>
    <source>
        <tissue evidence="1">Whole organism</tissue>
    </source>
</reference>
<accession>A0A0K2VHQ1</accession>
<proteinExistence type="predicted"/>
<dbReference type="EMBL" id="HACA01032642">
    <property type="protein sequence ID" value="CDW50003.1"/>
    <property type="molecule type" value="Transcribed_RNA"/>
</dbReference>
<sequence length="60" mass="6946">MDFTANVKVKCISSCISRMTKYVPSLFDTLKKGDNYLDNQPSKYSCAYLNYSFSSYSRQH</sequence>
<dbReference type="AlphaFoldDB" id="A0A0K2VHQ1"/>
<evidence type="ECO:0000313" key="1">
    <source>
        <dbReference type="EMBL" id="CDW50003.1"/>
    </source>
</evidence>